<name>A0A843UA71_COLES</name>
<evidence type="ECO:0000313" key="2">
    <source>
        <dbReference type="Proteomes" id="UP000652761"/>
    </source>
</evidence>
<comment type="caution">
    <text evidence="1">The sequence shown here is derived from an EMBL/GenBank/DDBJ whole genome shotgun (WGS) entry which is preliminary data.</text>
</comment>
<protein>
    <submittedName>
        <fullName evidence="1">Uncharacterized protein</fullName>
    </submittedName>
</protein>
<dbReference type="AlphaFoldDB" id="A0A843UA71"/>
<dbReference type="Proteomes" id="UP000652761">
    <property type="component" value="Unassembled WGS sequence"/>
</dbReference>
<proteinExistence type="predicted"/>
<evidence type="ECO:0000313" key="1">
    <source>
        <dbReference type="EMBL" id="MQL80361.1"/>
    </source>
</evidence>
<dbReference type="EMBL" id="NMUH01000503">
    <property type="protein sequence ID" value="MQL80361.1"/>
    <property type="molecule type" value="Genomic_DNA"/>
</dbReference>
<reference evidence="1" key="1">
    <citation type="submission" date="2017-07" db="EMBL/GenBank/DDBJ databases">
        <title>Taro Niue Genome Assembly and Annotation.</title>
        <authorList>
            <person name="Atibalentja N."/>
            <person name="Keating K."/>
            <person name="Fields C.J."/>
        </authorList>
    </citation>
    <scope>NUCLEOTIDE SEQUENCE</scope>
    <source>
        <strain evidence="1">Niue_2</strain>
        <tissue evidence="1">Leaf</tissue>
    </source>
</reference>
<gene>
    <name evidence="1" type="ORF">Taro_012809</name>
</gene>
<keyword evidence="2" id="KW-1185">Reference proteome</keyword>
<accession>A0A843UA71</accession>
<organism evidence="1 2">
    <name type="scientific">Colocasia esculenta</name>
    <name type="common">Wild taro</name>
    <name type="synonym">Arum esculentum</name>
    <dbReference type="NCBI Taxonomy" id="4460"/>
    <lineage>
        <taxon>Eukaryota</taxon>
        <taxon>Viridiplantae</taxon>
        <taxon>Streptophyta</taxon>
        <taxon>Embryophyta</taxon>
        <taxon>Tracheophyta</taxon>
        <taxon>Spermatophyta</taxon>
        <taxon>Magnoliopsida</taxon>
        <taxon>Liliopsida</taxon>
        <taxon>Araceae</taxon>
        <taxon>Aroideae</taxon>
        <taxon>Colocasieae</taxon>
        <taxon>Colocasia</taxon>
    </lineage>
</organism>
<sequence>MRIYGADVSTSSEEIVRSDSERELWLRVVGVVFLLVMASRGEMSLGVRIRVSSRPLHPRVLYFLHRHQ</sequence>